<sequence length="120" mass="14102">MVAKLSHANPMTVLRTIVHQLEYDILEYVVISVLKGAPWREAWLRRYEKPHNVAVRRGAWQGVTWRAMARYGVLWRVFFRLRHGFLLFIMSFLIGDIGIVVFVKFLLLVIDLTLIKSSYI</sequence>
<keyword evidence="1" id="KW-0472">Membrane</keyword>
<name>A0A9R1UGV5_LACSA</name>
<protein>
    <submittedName>
        <fullName evidence="2">Uncharacterized protein</fullName>
    </submittedName>
</protein>
<keyword evidence="1" id="KW-0812">Transmembrane</keyword>
<accession>A0A9R1UGV5</accession>
<comment type="caution">
    <text evidence="2">The sequence shown here is derived from an EMBL/GenBank/DDBJ whole genome shotgun (WGS) entry which is preliminary data.</text>
</comment>
<evidence type="ECO:0000313" key="3">
    <source>
        <dbReference type="Proteomes" id="UP000235145"/>
    </source>
</evidence>
<evidence type="ECO:0000313" key="2">
    <source>
        <dbReference type="EMBL" id="KAJ0186837.1"/>
    </source>
</evidence>
<gene>
    <name evidence="2" type="ORF">LSAT_V11C900468840</name>
</gene>
<evidence type="ECO:0000256" key="1">
    <source>
        <dbReference type="SAM" id="Phobius"/>
    </source>
</evidence>
<dbReference type="AlphaFoldDB" id="A0A9R1UGV5"/>
<dbReference type="EMBL" id="NBSK02000009">
    <property type="protein sequence ID" value="KAJ0186837.1"/>
    <property type="molecule type" value="Genomic_DNA"/>
</dbReference>
<organism evidence="2 3">
    <name type="scientific">Lactuca sativa</name>
    <name type="common">Garden lettuce</name>
    <dbReference type="NCBI Taxonomy" id="4236"/>
    <lineage>
        <taxon>Eukaryota</taxon>
        <taxon>Viridiplantae</taxon>
        <taxon>Streptophyta</taxon>
        <taxon>Embryophyta</taxon>
        <taxon>Tracheophyta</taxon>
        <taxon>Spermatophyta</taxon>
        <taxon>Magnoliopsida</taxon>
        <taxon>eudicotyledons</taxon>
        <taxon>Gunneridae</taxon>
        <taxon>Pentapetalae</taxon>
        <taxon>asterids</taxon>
        <taxon>campanulids</taxon>
        <taxon>Asterales</taxon>
        <taxon>Asteraceae</taxon>
        <taxon>Cichorioideae</taxon>
        <taxon>Cichorieae</taxon>
        <taxon>Lactucinae</taxon>
        <taxon>Lactuca</taxon>
    </lineage>
</organism>
<reference evidence="2 3" key="1">
    <citation type="journal article" date="2017" name="Nat. Commun.">
        <title>Genome assembly with in vitro proximity ligation data and whole-genome triplication in lettuce.</title>
        <authorList>
            <person name="Reyes-Chin-Wo S."/>
            <person name="Wang Z."/>
            <person name="Yang X."/>
            <person name="Kozik A."/>
            <person name="Arikit S."/>
            <person name="Song C."/>
            <person name="Xia L."/>
            <person name="Froenicke L."/>
            <person name="Lavelle D.O."/>
            <person name="Truco M.J."/>
            <person name="Xia R."/>
            <person name="Zhu S."/>
            <person name="Xu C."/>
            <person name="Xu H."/>
            <person name="Xu X."/>
            <person name="Cox K."/>
            <person name="Korf I."/>
            <person name="Meyers B.C."/>
            <person name="Michelmore R.W."/>
        </authorList>
    </citation>
    <scope>NUCLEOTIDE SEQUENCE [LARGE SCALE GENOMIC DNA]</scope>
    <source>
        <strain evidence="3">cv. Salinas</strain>
        <tissue evidence="2">Seedlings</tissue>
    </source>
</reference>
<dbReference type="Proteomes" id="UP000235145">
    <property type="component" value="Unassembled WGS sequence"/>
</dbReference>
<feature type="transmembrane region" description="Helical" evidence="1">
    <location>
        <begin position="85"/>
        <end position="110"/>
    </location>
</feature>
<keyword evidence="1" id="KW-1133">Transmembrane helix</keyword>
<proteinExistence type="predicted"/>
<keyword evidence="3" id="KW-1185">Reference proteome</keyword>